<dbReference type="GO" id="GO:0003729">
    <property type="term" value="F:mRNA binding"/>
    <property type="evidence" value="ECO:0007669"/>
    <property type="project" value="TreeGrafter"/>
</dbReference>
<proteinExistence type="inferred from homology"/>
<keyword evidence="6" id="KW-1185">Reference proteome</keyword>
<evidence type="ECO:0000259" key="5">
    <source>
        <dbReference type="Pfam" id="PF23054"/>
    </source>
</evidence>
<dbReference type="InterPro" id="IPR051101">
    <property type="entry name" value="ZC3H12/N4BP1_RNase_Reg"/>
</dbReference>
<reference evidence="7" key="1">
    <citation type="submission" date="2025-08" db="UniProtKB">
        <authorList>
            <consortium name="RefSeq"/>
        </authorList>
    </citation>
    <scope>IDENTIFICATION</scope>
    <source>
        <tissue evidence="7">Gonads</tissue>
    </source>
</reference>
<evidence type="ECO:0000259" key="4">
    <source>
        <dbReference type="Pfam" id="PF23050"/>
    </source>
</evidence>
<dbReference type="FunFam" id="3.40.50.11980:FF:000001">
    <property type="entry name" value="ZC3H12A isoform 1"/>
    <property type="match status" value="1"/>
</dbReference>
<feature type="domain" description="N4BP1 C-terminal UBA" evidence="5">
    <location>
        <begin position="980"/>
        <end position="1026"/>
    </location>
</feature>
<feature type="region of interest" description="Disordered" evidence="2">
    <location>
        <begin position="601"/>
        <end position="757"/>
    </location>
</feature>
<dbReference type="RefSeq" id="XP_013408749.1">
    <property type="nucleotide sequence ID" value="XM_013553295.1"/>
</dbReference>
<dbReference type="Gene3D" id="3.40.50.11980">
    <property type="match status" value="1"/>
</dbReference>
<gene>
    <name evidence="7" type="primary">LOC106172534</name>
</gene>
<feature type="domain" description="RNase NYN" evidence="3">
    <location>
        <begin position="767"/>
        <end position="925"/>
    </location>
</feature>
<comment type="similarity">
    <text evidence="1">Belongs to the N4BP1 family.</text>
</comment>
<dbReference type="OrthoDB" id="6281226at2759"/>
<dbReference type="AlphaFoldDB" id="A0A1S3JFS5"/>
<feature type="compositionally biased region" description="Polar residues" evidence="2">
    <location>
        <begin position="674"/>
        <end position="687"/>
    </location>
</feature>
<dbReference type="STRING" id="7574.A0A1S3JFS5"/>
<dbReference type="Proteomes" id="UP000085678">
    <property type="component" value="Unplaced"/>
</dbReference>
<organism evidence="6 7">
    <name type="scientific">Lingula anatina</name>
    <name type="common">Brachiopod</name>
    <name type="synonym">Lingula unguis</name>
    <dbReference type="NCBI Taxonomy" id="7574"/>
    <lineage>
        <taxon>Eukaryota</taxon>
        <taxon>Metazoa</taxon>
        <taxon>Spiralia</taxon>
        <taxon>Lophotrochozoa</taxon>
        <taxon>Brachiopoda</taxon>
        <taxon>Linguliformea</taxon>
        <taxon>Lingulata</taxon>
        <taxon>Lingulida</taxon>
        <taxon>Linguloidea</taxon>
        <taxon>Lingulidae</taxon>
        <taxon>Lingula</taxon>
    </lineage>
</organism>
<dbReference type="GO" id="GO:0004521">
    <property type="term" value="F:RNA endonuclease activity"/>
    <property type="evidence" value="ECO:0007669"/>
    <property type="project" value="TreeGrafter"/>
</dbReference>
<dbReference type="GO" id="GO:0005634">
    <property type="term" value="C:nucleus"/>
    <property type="evidence" value="ECO:0007669"/>
    <property type="project" value="TreeGrafter"/>
</dbReference>
<accession>A0A1S3JFS5</accession>
<feature type="region of interest" description="Disordered" evidence="2">
    <location>
        <begin position="310"/>
        <end position="332"/>
    </location>
</feature>
<dbReference type="KEGG" id="lak:106172534"/>
<feature type="region of interest" description="Disordered" evidence="2">
    <location>
        <begin position="572"/>
        <end position="591"/>
    </location>
</feature>
<dbReference type="InterPro" id="IPR021869">
    <property type="entry name" value="RNase_Zc3h12_NYN"/>
</dbReference>
<dbReference type="InParanoid" id="A0A1S3JFS5"/>
<dbReference type="PANTHER" id="PTHR12876">
    <property type="entry name" value="N4BP1-RELATED"/>
    <property type="match status" value="1"/>
</dbReference>
<dbReference type="CDD" id="cd09032">
    <property type="entry name" value="KH-I_N4BP1_like_rpt1"/>
    <property type="match status" value="1"/>
</dbReference>
<protein>
    <submittedName>
        <fullName evidence="7">Uncharacterized protein LOC106172534</fullName>
    </submittedName>
</protein>
<dbReference type="InterPro" id="IPR056578">
    <property type="entry name" value="UBA_N4BP1_C"/>
</dbReference>
<feature type="compositionally biased region" description="Polar residues" evidence="2">
    <location>
        <begin position="310"/>
        <end position="327"/>
    </location>
</feature>
<feature type="compositionally biased region" description="Basic and acidic residues" evidence="2">
    <location>
        <begin position="735"/>
        <end position="744"/>
    </location>
</feature>
<evidence type="ECO:0000259" key="3">
    <source>
        <dbReference type="Pfam" id="PF11977"/>
    </source>
</evidence>
<evidence type="ECO:0000256" key="2">
    <source>
        <dbReference type="SAM" id="MobiDB-lite"/>
    </source>
</evidence>
<name>A0A1S3JFS5_LINAN</name>
<feature type="compositionally biased region" description="Basic and acidic residues" evidence="2">
    <location>
        <begin position="629"/>
        <end position="650"/>
    </location>
</feature>
<evidence type="ECO:0000313" key="6">
    <source>
        <dbReference type="Proteomes" id="UP000085678"/>
    </source>
</evidence>
<dbReference type="Pfam" id="PF23054">
    <property type="entry name" value="UBA_N4BP1_C"/>
    <property type="match status" value="1"/>
</dbReference>
<dbReference type="Pfam" id="PF11977">
    <property type="entry name" value="RNase_Zc3h12a"/>
    <property type="match status" value="1"/>
</dbReference>
<evidence type="ECO:0000313" key="7">
    <source>
        <dbReference type="RefSeq" id="XP_013408749.1"/>
    </source>
</evidence>
<dbReference type="GO" id="GO:0036464">
    <property type="term" value="C:cytoplasmic ribonucleoprotein granule"/>
    <property type="evidence" value="ECO:0007669"/>
    <property type="project" value="TreeGrafter"/>
</dbReference>
<sequence>MEVKDEMIVNMDVVPTLNSVKERIESKFCVRLRLGLIANDPDGSRKQWIEFIGFLGNEYGVKVAKEYTKSICNPEGSVMMPYPAVLHTVLTCPPVHDKLERKFEIAAIFTHHNVANIMGSELGVVMASSALDDLLAKCRKGQQQSSEESLKLTRQFANKLDSYSNVQEAIRDFSSLPLGCQKIIIEWLEFDDGRGDLRRSPYTGLQYNVTSQNNGPRPRTQGQDCPDSAVNDVLEMDSVDGTMVFAQHRAPPIGGRGGDVPDGVAVFDAGQTNTYSNGSFTHSHDPDQTPVMSMSRLQRTMDYTARNLTNFPNTHSQTGVSAQSSGGETADSAEKAPMMCSDQNIPIPQHYYALLTNLSYTEQEMREVIHEKGTHLRVAELIKALSDLRKAKAGGQTSTGNDVHVTSSETVFNTGFTSTEPAAMTTSPHTYTGFTSRIESNFYKGANTDIAMAASSYAGHGKILSGAASNTGSNFAMDINATGSRPTDSSAITSVAMLPEPRVVRRNVTDFVTLDSDEDVAPMPQERNRRIESGDIERLAHHLGQEQFDDDNEPEPPFVRRNVTDFVTLDSDEDVAFMPQERNRRIGSGDIERQAQYFGQEPFDDDNDELQPKHRKQDPQSPIQAFQLQHRDLETDRGSGQKHKASESPNRKKKAKKKKKLKPKEQQFHAKGGTTRQENLQNYGNNSDNDDIMHIGDVEPPPQNFYNPGKSRDEYTGRNGGEMNRGRSASPHQMDVSEAKDSSRPRTRWASGNSQEVVEAAGKDVPLRCIVIDGSNVAFTHGKKQGQYFFSWLGIQIAVDYFKNRGHTEIMVFAPQHFKSTARSQDPERDEALWKQLEGSGMLTFTPSRKIQGKRQTCYDDRFIVQYAFQKDGVIVSNDNYRDLMEESEEWRTFIEQRLLMYAFAGDMFMPPNDPFGRGGPTLDQLLKKLDPREMERLMRECQRAQSPQRGVGGWGQKGQRPRGHDQGQNKATKPPTRQPRSEEKNREFFNELRKIIPDNDAKIQAVLKNHPYDTDLNRLVGHLLDVLD</sequence>
<feature type="domain" description="N4BP1 first type I KH-domain" evidence="4">
    <location>
        <begin position="5"/>
        <end position="73"/>
    </location>
</feature>
<feature type="compositionally biased region" description="Basic residues" evidence="2">
    <location>
        <begin position="651"/>
        <end position="662"/>
    </location>
</feature>
<feature type="region of interest" description="Disordered" evidence="2">
    <location>
        <begin position="940"/>
        <end position="985"/>
    </location>
</feature>
<dbReference type="GeneID" id="106172534"/>
<dbReference type="InterPro" id="IPR056629">
    <property type="entry name" value="KH_N4BP1_1st"/>
</dbReference>
<evidence type="ECO:0000256" key="1">
    <source>
        <dbReference type="ARBA" id="ARBA00038274"/>
    </source>
</evidence>
<dbReference type="PANTHER" id="PTHR12876:SF35">
    <property type="entry name" value="LD08718P-RELATED"/>
    <property type="match status" value="1"/>
</dbReference>
<dbReference type="Pfam" id="PF23050">
    <property type="entry name" value="KH_N4BP1_1st"/>
    <property type="match status" value="1"/>
</dbReference>